<name>A0ABY6NX56_9NOCA</name>
<dbReference type="RefSeq" id="WP_265382053.1">
    <property type="nucleotide sequence ID" value="NZ_CP110615.1"/>
</dbReference>
<evidence type="ECO:0000313" key="1">
    <source>
        <dbReference type="EMBL" id="UZJ23945.1"/>
    </source>
</evidence>
<accession>A0ABY6NX56</accession>
<evidence type="ECO:0000313" key="2">
    <source>
        <dbReference type="Proteomes" id="UP001164965"/>
    </source>
</evidence>
<organism evidence="1 2">
    <name type="scientific">Rhodococcus antarcticus</name>
    <dbReference type="NCBI Taxonomy" id="2987751"/>
    <lineage>
        <taxon>Bacteria</taxon>
        <taxon>Bacillati</taxon>
        <taxon>Actinomycetota</taxon>
        <taxon>Actinomycetes</taxon>
        <taxon>Mycobacteriales</taxon>
        <taxon>Nocardiaceae</taxon>
        <taxon>Rhodococcus</taxon>
    </lineage>
</organism>
<dbReference type="Proteomes" id="UP001164965">
    <property type="component" value="Chromosome"/>
</dbReference>
<dbReference type="EMBL" id="CP110615">
    <property type="protein sequence ID" value="UZJ23945.1"/>
    <property type="molecule type" value="Genomic_DNA"/>
</dbReference>
<sequence length="52" mass="5355">MDVKKLAGFLVLAFVIFYVITQPVASANVVKSAGGVVATAASSMSTFVTSLF</sequence>
<protein>
    <submittedName>
        <fullName evidence="1">Uncharacterized protein</fullName>
    </submittedName>
</protein>
<proteinExistence type="predicted"/>
<gene>
    <name evidence="1" type="ORF">RHODO2019_12215</name>
</gene>
<keyword evidence="2" id="KW-1185">Reference proteome</keyword>
<reference evidence="1" key="1">
    <citation type="submission" date="2022-10" db="EMBL/GenBank/DDBJ databases">
        <title>Rhodococcus sp.75.</title>
        <authorList>
            <person name="Sun M."/>
        </authorList>
    </citation>
    <scope>NUCLEOTIDE SEQUENCE</scope>
    <source>
        <strain evidence="1">75</strain>
    </source>
</reference>